<dbReference type="Gene3D" id="3.40.50.720">
    <property type="entry name" value="NAD(P)-binding Rossmann-like Domain"/>
    <property type="match status" value="1"/>
</dbReference>
<dbReference type="SUPFAM" id="SSF51735">
    <property type="entry name" value="NAD(P)-binding Rossmann-fold domains"/>
    <property type="match status" value="1"/>
</dbReference>
<dbReference type="InterPro" id="IPR002347">
    <property type="entry name" value="SDR_fam"/>
</dbReference>
<dbReference type="EMBL" id="JQCL01000080">
    <property type="protein sequence ID" value="KRO08405.1"/>
    <property type="molecule type" value="Genomic_DNA"/>
</dbReference>
<reference evidence="3 4" key="1">
    <citation type="journal article" date="2015" name="Genome Announc.">
        <title>Expanding the biotechnology potential of lactobacilli through comparative genomics of 213 strains and associated genera.</title>
        <authorList>
            <person name="Sun Z."/>
            <person name="Harris H.M."/>
            <person name="McCann A."/>
            <person name="Guo C."/>
            <person name="Argimon S."/>
            <person name="Zhang W."/>
            <person name="Yang X."/>
            <person name="Jeffery I.B."/>
            <person name="Cooney J.C."/>
            <person name="Kagawa T.F."/>
            <person name="Liu W."/>
            <person name="Song Y."/>
            <person name="Salvetti E."/>
            <person name="Wrobel A."/>
            <person name="Rasinkangas P."/>
            <person name="Parkhill J."/>
            <person name="Rea M.C."/>
            <person name="O'Sullivan O."/>
            <person name="Ritari J."/>
            <person name="Douillard F.P."/>
            <person name="Paul Ross R."/>
            <person name="Yang R."/>
            <person name="Briner A.E."/>
            <person name="Felis G.E."/>
            <person name="de Vos W.M."/>
            <person name="Barrangou R."/>
            <person name="Klaenhammer T.R."/>
            <person name="Caufield P.W."/>
            <person name="Cui Y."/>
            <person name="Zhang H."/>
            <person name="O'Toole P.W."/>
        </authorList>
    </citation>
    <scope>NUCLEOTIDE SEQUENCE [LARGE SCALE GENOMIC DNA]</scope>
    <source>
        <strain evidence="3 4">LMG 26013</strain>
    </source>
</reference>
<dbReference type="PANTHER" id="PTHR43115">
    <property type="entry name" value="DEHYDROGENASE/REDUCTASE SDR FAMILY MEMBER 11"/>
    <property type="match status" value="1"/>
</dbReference>
<name>A0A0R2M3F7_9LACO</name>
<comment type="similarity">
    <text evidence="1">Belongs to the short-chain dehydrogenases/reductases (SDR) family.</text>
</comment>
<proteinExistence type="inferred from homology"/>
<evidence type="ECO:0000313" key="3">
    <source>
        <dbReference type="EMBL" id="KRO08405.1"/>
    </source>
</evidence>
<dbReference type="InterPro" id="IPR036291">
    <property type="entry name" value="NAD(P)-bd_dom_sf"/>
</dbReference>
<dbReference type="PANTHER" id="PTHR43115:SF4">
    <property type="entry name" value="DEHYDROGENASE_REDUCTASE SDR FAMILY MEMBER 11"/>
    <property type="match status" value="1"/>
</dbReference>
<evidence type="ECO:0000256" key="2">
    <source>
        <dbReference type="ARBA" id="ARBA00023002"/>
    </source>
</evidence>
<dbReference type="InterPro" id="IPR020904">
    <property type="entry name" value="Sc_DH/Rdtase_CS"/>
</dbReference>
<protein>
    <submittedName>
        <fullName evidence="3">Short-chain dehydrogenase reductase SDR</fullName>
    </submittedName>
</protein>
<evidence type="ECO:0000313" key="4">
    <source>
        <dbReference type="Proteomes" id="UP000051783"/>
    </source>
</evidence>
<dbReference type="RefSeq" id="WP_057707001.1">
    <property type="nucleotide sequence ID" value="NZ_JQCL01000080.1"/>
</dbReference>
<organism evidence="3 4">
    <name type="scientific">Lactiplantibacillus xiangfangensis</name>
    <dbReference type="NCBI Taxonomy" id="942150"/>
    <lineage>
        <taxon>Bacteria</taxon>
        <taxon>Bacillati</taxon>
        <taxon>Bacillota</taxon>
        <taxon>Bacilli</taxon>
        <taxon>Lactobacillales</taxon>
        <taxon>Lactobacillaceae</taxon>
        <taxon>Lactiplantibacillus</taxon>
    </lineage>
</organism>
<dbReference type="CDD" id="cd05233">
    <property type="entry name" value="SDR_c"/>
    <property type="match status" value="1"/>
</dbReference>
<accession>A0A0R2M3F7</accession>
<keyword evidence="4" id="KW-1185">Reference proteome</keyword>
<comment type="caution">
    <text evidence="3">The sequence shown here is derived from an EMBL/GenBank/DDBJ whole genome shotgun (WGS) entry which is preliminary data.</text>
</comment>
<dbReference type="PATRIC" id="fig|942150.3.peg.503"/>
<sequence>MQQVKTIVITGATSGIGKATALLAASHGHQVVLAARKEADLQATAETIQQAGGQAIYKVTDVSKKAEVQALIDFALAQYGRIDVLDLNAGVMSFAPMNEVRVDEWEKMIDINVKGVLYGLAAVIPVMEKQQGGQIIATDSTAGHQVGQNNTVYASTKFSVRAIMDGVRAEEAKSHIRTMMVSPAFVKTGFFEDQRNANLERVPKLRPEDIAASVLFAVEQPDNVDINEIVLRPTL</sequence>
<dbReference type="GO" id="GO:0016616">
    <property type="term" value="F:oxidoreductase activity, acting on the CH-OH group of donors, NAD or NADP as acceptor"/>
    <property type="evidence" value="ECO:0007669"/>
    <property type="project" value="UniProtKB-ARBA"/>
</dbReference>
<dbReference type="FunFam" id="3.40.50.720:FF:000047">
    <property type="entry name" value="NADP-dependent L-serine/L-allo-threonine dehydrogenase"/>
    <property type="match status" value="1"/>
</dbReference>
<dbReference type="AlphaFoldDB" id="A0A0R2M3F7"/>
<dbReference type="Proteomes" id="UP000051783">
    <property type="component" value="Unassembled WGS sequence"/>
</dbReference>
<dbReference type="STRING" id="942150.IV64_GL000490"/>
<dbReference type="Pfam" id="PF00106">
    <property type="entry name" value="adh_short"/>
    <property type="match status" value="1"/>
</dbReference>
<keyword evidence="2" id="KW-0560">Oxidoreductase</keyword>
<gene>
    <name evidence="3" type="ORF">IV64_GL000490</name>
</gene>
<dbReference type="PROSITE" id="PS00061">
    <property type="entry name" value="ADH_SHORT"/>
    <property type="match status" value="1"/>
</dbReference>
<evidence type="ECO:0000256" key="1">
    <source>
        <dbReference type="ARBA" id="ARBA00006484"/>
    </source>
</evidence>
<dbReference type="OrthoDB" id="9775296at2"/>
<dbReference type="PRINTS" id="PR00081">
    <property type="entry name" value="GDHRDH"/>
</dbReference>